<dbReference type="Proteomes" id="UP000248758">
    <property type="component" value="Chromosome 1"/>
</dbReference>
<evidence type="ECO:0000313" key="3">
    <source>
        <dbReference type="Proteomes" id="UP000248758"/>
    </source>
</evidence>
<reference evidence="2 3" key="1">
    <citation type="submission" date="2018-06" db="EMBL/GenBank/DDBJ databases">
        <authorList>
            <consortium name="Pathogen Informatics"/>
            <person name="Doyle S."/>
        </authorList>
    </citation>
    <scope>NUCLEOTIDE SEQUENCE [LARGE SCALE GENOMIC DNA]</scope>
    <source>
        <strain evidence="2 3">NCTC11468</strain>
    </source>
</reference>
<keyword evidence="1" id="KW-1133">Transmembrane helix</keyword>
<dbReference type="AlphaFoldDB" id="A0A2X5NI82"/>
<accession>A0A2X5NI82</accession>
<dbReference type="EMBL" id="LS483499">
    <property type="protein sequence ID" value="SQK72807.1"/>
    <property type="molecule type" value="Genomic_DNA"/>
</dbReference>
<evidence type="ECO:0000313" key="2">
    <source>
        <dbReference type="EMBL" id="SQK72807.1"/>
    </source>
</evidence>
<dbReference type="KEGG" id="tpty:NCTC11468_00930"/>
<evidence type="ECO:0000256" key="1">
    <source>
        <dbReference type="SAM" id="Phobius"/>
    </source>
</evidence>
<sequence>MTITTLARRITKVIFYILLSLVIARTLGTPENWISDKFYSWLGHLIYGSGEIGADNYYDLYFYVSVITVFSITTLVYLVTMKLINKIRKK</sequence>
<gene>
    <name evidence="2" type="ORF">NCTC11468_00930</name>
</gene>
<protein>
    <submittedName>
        <fullName evidence="2">Uncharacterized protein</fullName>
    </submittedName>
</protein>
<name>A0A2X5NI82_9GAMM</name>
<organism evidence="2 3">
    <name type="scientific">Tatumella ptyseos</name>
    <dbReference type="NCBI Taxonomy" id="82987"/>
    <lineage>
        <taxon>Bacteria</taxon>
        <taxon>Pseudomonadati</taxon>
        <taxon>Pseudomonadota</taxon>
        <taxon>Gammaproteobacteria</taxon>
        <taxon>Enterobacterales</taxon>
        <taxon>Erwiniaceae</taxon>
        <taxon>Tatumella</taxon>
    </lineage>
</organism>
<proteinExistence type="predicted"/>
<feature type="transmembrane region" description="Helical" evidence="1">
    <location>
        <begin position="60"/>
        <end position="80"/>
    </location>
</feature>
<keyword evidence="1" id="KW-0812">Transmembrane</keyword>
<keyword evidence="1" id="KW-0472">Membrane</keyword>